<sequence length="48" mass="4851">MSGPAVRSGRPALHAKLVVADEQVAMPGSTALTRPVTGILEPVAPTVT</sequence>
<accession>A0A1C3PBC5</accession>
<dbReference type="AlphaFoldDB" id="A0A1C3PBC5"/>
<gene>
    <name evidence="1" type="ORF">FDG2_5170</name>
</gene>
<dbReference type="EMBL" id="FLUV01002168">
    <property type="protein sequence ID" value="SBW27109.1"/>
    <property type="molecule type" value="Genomic_DNA"/>
</dbReference>
<organism evidence="1 2">
    <name type="scientific">Candidatus Protofrankia californiensis</name>
    <dbReference type="NCBI Taxonomy" id="1839754"/>
    <lineage>
        <taxon>Bacteria</taxon>
        <taxon>Bacillati</taxon>
        <taxon>Actinomycetota</taxon>
        <taxon>Actinomycetes</taxon>
        <taxon>Frankiales</taxon>
        <taxon>Frankiaceae</taxon>
        <taxon>Protofrankia</taxon>
    </lineage>
</organism>
<reference evidence="2" key="1">
    <citation type="submission" date="2016-02" db="EMBL/GenBank/DDBJ databases">
        <authorList>
            <person name="Wibberg D."/>
        </authorList>
    </citation>
    <scope>NUCLEOTIDE SEQUENCE [LARGE SCALE GENOMIC DNA]</scope>
</reference>
<proteinExistence type="predicted"/>
<dbReference type="Proteomes" id="UP000199013">
    <property type="component" value="Unassembled WGS sequence"/>
</dbReference>
<protein>
    <submittedName>
        <fullName evidence="1">Uncharacterized protein</fullName>
    </submittedName>
</protein>
<name>A0A1C3PBC5_9ACTN</name>
<keyword evidence="2" id="KW-1185">Reference proteome</keyword>
<evidence type="ECO:0000313" key="2">
    <source>
        <dbReference type="Proteomes" id="UP000199013"/>
    </source>
</evidence>
<evidence type="ECO:0000313" key="1">
    <source>
        <dbReference type="EMBL" id="SBW27109.1"/>
    </source>
</evidence>